<evidence type="ECO:0000313" key="3">
    <source>
        <dbReference type="Proteomes" id="UP000218775"/>
    </source>
</evidence>
<comment type="caution">
    <text evidence="2">The sequence shown here is derived from an EMBL/GenBank/DDBJ whole genome shotgun (WGS) entry which is preliminary data.</text>
</comment>
<keyword evidence="1" id="KW-1133">Transmembrane helix</keyword>
<accession>A0A2A4X693</accession>
<evidence type="ECO:0008006" key="4">
    <source>
        <dbReference type="Google" id="ProtNLM"/>
    </source>
</evidence>
<name>A0A2A4X693_UNCAE</name>
<gene>
    <name evidence="2" type="ORF">COB21_01565</name>
</gene>
<proteinExistence type="predicted"/>
<evidence type="ECO:0000256" key="1">
    <source>
        <dbReference type="SAM" id="Phobius"/>
    </source>
</evidence>
<feature type="transmembrane region" description="Helical" evidence="1">
    <location>
        <begin position="7"/>
        <end position="30"/>
    </location>
</feature>
<evidence type="ECO:0000313" key="2">
    <source>
        <dbReference type="EMBL" id="PCI78182.1"/>
    </source>
</evidence>
<reference evidence="3" key="1">
    <citation type="submission" date="2017-08" db="EMBL/GenBank/DDBJ databases">
        <title>A dynamic microbial community with high functional redundancy inhabits the cold, oxic subseafloor aquifer.</title>
        <authorList>
            <person name="Tully B.J."/>
            <person name="Wheat C.G."/>
            <person name="Glazer B.T."/>
            <person name="Huber J.A."/>
        </authorList>
    </citation>
    <scope>NUCLEOTIDE SEQUENCE [LARGE SCALE GENOMIC DNA]</scope>
</reference>
<dbReference type="Proteomes" id="UP000218775">
    <property type="component" value="Unassembled WGS sequence"/>
</dbReference>
<dbReference type="AlphaFoldDB" id="A0A2A4X693"/>
<keyword evidence="1" id="KW-0472">Membrane</keyword>
<protein>
    <recommendedName>
        <fullName evidence="4">AsmA domain-containing protein</fullName>
    </recommendedName>
</protein>
<organism evidence="2 3">
    <name type="scientific">Aerophobetes bacterium</name>
    <dbReference type="NCBI Taxonomy" id="2030807"/>
    <lineage>
        <taxon>Bacteria</taxon>
        <taxon>Candidatus Aerophobota</taxon>
    </lineage>
</organism>
<dbReference type="EMBL" id="NVUK01000008">
    <property type="protein sequence ID" value="PCI78182.1"/>
    <property type="molecule type" value="Genomic_DNA"/>
</dbReference>
<keyword evidence="1" id="KW-0812">Transmembrane</keyword>
<sequence>MIKTLKALIIIFVIACTALVTTYLSLPFILSKNIKTMTQTPVSVGSVTLRPGNMSIHDFIIYNPPHALSDIALSIDHTAVDLSLDEYMQTDSVIESVELENIYINIELYDKKRTMGNWQTIMDNINRSQPQSQPTVTDASSSDTVIRRLILRHINIDLMLFKSPIKTYHIPQLVFHDLSTGNGLPAKKIVSAIVKKIIPSIFLETGINFVLKSPGKIIKDTFSPLIAPFTKKSNKQKKEQSKTPSNN</sequence>